<dbReference type="Gene3D" id="2.60.40.1120">
    <property type="entry name" value="Carboxypeptidase-like, regulatory domain"/>
    <property type="match status" value="1"/>
</dbReference>
<proteinExistence type="inferred from homology"/>
<dbReference type="InterPro" id="IPR000531">
    <property type="entry name" value="Beta-barrel_TonB"/>
</dbReference>
<evidence type="ECO:0000256" key="1">
    <source>
        <dbReference type="ARBA" id="ARBA00004571"/>
    </source>
</evidence>
<evidence type="ECO:0000256" key="3">
    <source>
        <dbReference type="ARBA" id="ARBA00022452"/>
    </source>
</evidence>
<dbReference type="Pfam" id="PF13715">
    <property type="entry name" value="CarbopepD_reg_2"/>
    <property type="match status" value="1"/>
</dbReference>
<feature type="domain" description="TonB-dependent receptor-like beta-barrel" evidence="11">
    <location>
        <begin position="401"/>
        <end position="745"/>
    </location>
</feature>
<dbReference type="Gene3D" id="2.170.130.10">
    <property type="entry name" value="TonB-dependent receptor, plug domain"/>
    <property type="match status" value="1"/>
</dbReference>
<comment type="similarity">
    <text evidence="8 9">Belongs to the TonB-dependent receptor family.</text>
</comment>
<evidence type="ECO:0000256" key="2">
    <source>
        <dbReference type="ARBA" id="ARBA00022448"/>
    </source>
</evidence>
<dbReference type="AlphaFoldDB" id="A0A4Q0XIF2"/>
<feature type="signal peptide" evidence="10">
    <location>
        <begin position="1"/>
        <end position="21"/>
    </location>
</feature>
<dbReference type="GO" id="GO:0009279">
    <property type="term" value="C:cell outer membrane"/>
    <property type="evidence" value="ECO:0007669"/>
    <property type="project" value="UniProtKB-SubCell"/>
</dbReference>
<dbReference type="InterPro" id="IPR036942">
    <property type="entry name" value="Beta-barrel_TonB_sf"/>
</dbReference>
<evidence type="ECO:0000256" key="4">
    <source>
        <dbReference type="ARBA" id="ARBA00022692"/>
    </source>
</evidence>
<evidence type="ECO:0000256" key="6">
    <source>
        <dbReference type="ARBA" id="ARBA00023136"/>
    </source>
</evidence>
<evidence type="ECO:0000256" key="7">
    <source>
        <dbReference type="ARBA" id="ARBA00023237"/>
    </source>
</evidence>
<reference evidence="13 14" key="1">
    <citation type="submission" date="2019-01" db="EMBL/GenBank/DDBJ databases">
        <title>Genome sequence of the Antarctic species Gelidibacter gilvus ACAM 158(T).</title>
        <authorList>
            <person name="Bowman J.P."/>
        </authorList>
    </citation>
    <scope>NUCLEOTIDE SEQUENCE [LARGE SCALE GENOMIC DNA]</scope>
    <source>
        <strain evidence="13 14">IC158</strain>
    </source>
</reference>
<feature type="chain" id="PRO_5020238604" evidence="10">
    <location>
        <begin position="22"/>
        <end position="967"/>
    </location>
</feature>
<sequence length="967" mass="106385">MKTFMNSLMLLVFLIPSVMWSQTTVSGTVTDQANALPLPGVNIVIKGTTTGTTTDFDGNFSISANNGDVVVFSYVGYGSQEIIYTGQQRLNVVLIEDTAQLDEIVLIGYGSTTKQDATGAVEKIGEKEFNQGAIVSPEQLLAGKSAGVRITSGGGDPGGGSEIRIRGGASLSANNSPLIVVDGLPLDQRGVQGVRNQLNAINPNDIEDFVILKDASATAIYGSRASNGVILITTKKGKTNSPFKVEYDLKASVGTVSDYVDVLSADQVRAIALTDSNYNASLLGNANTDWQKHIYQTAVGAIHNVTVSKGYESFNFRANINHTSQQGILTGDLYERNSINLSAVKRLLNNNLKLTLTTKGIIDDNKFADHGAIGAAVGFDPTQAVYNPDGSFFQHVGQNLAFTNPVFTLANNNNRARNQRNITNFNIDYNLPFLEGLKFNLNAGLDYSELSGKQYSPASPNKPGSINYENFYEGLNRNSLLDFYFNYKTKLESINTNMDLTAGHSYQEFYIKSDRRETESSGSLIQRPTIINRNALESYFARASFDFDNKYLLSLSLRRDGSSRFGEDNRWSNFPGVSIGWKMTNEEFLQNSLFSNLKLRAGWGKTGQQEIGQNYGYLGIYSPGRSDASVQFGYVNGVPQFINTLRPEEFDENLKWEETSQYNVALDFGFFNERLTGTVDAYYRETTDLLATIPTAAGSNLSDLLTTNVGSVLSKGIEISLNGALARSTDFNWDLGFNVTFQENKITKLSLGEDPNFFIAQGGISGGVGNNIQLWKEGLDPSTFYVFRQVYDTAGKPIEGAYVDVNGDNQITEADKQAYKKASPDAYMGFTNTLNYKNLDFSFTFRGSFGNYMYDNVASDRGNITTINDAPGQYYVNGHSNVLDTNFKNQNLFSDYYISRADFVKLDNVSLGYLIPGEKVDLRISLTATNLLTLTKFKGLDPEISNGIDNNFYPRPQTFVLGLNFTF</sequence>
<dbReference type="FunFam" id="2.60.40.1120:FF:000003">
    <property type="entry name" value="Outer membrane protein Omp121"/>
    <property type="match status" value="1"/>
</dbReference>
<keyword evidence="6 8" id="KW-0472">Membrane</keyword>
<gene>
    <name evidence="13" type="ORF">ESZ48_10685</name>
</gene>
<keyword evidence="7 8" id="KW-0998">Cell outer membrane</keyword>
<evidence type="ECO:0000256" key="9">
    <source>
        <dbReference type="RuleBase" id="RU003357"/>
    </source>
</evidence>
<dbReference type="InterPro" id="IPR023997">
    <property type="entry name" value="TonB-dep_OMP_SusC/RagA_CS"/>
</dbReference>
<dbReference type="EMBL" id="SDDZ01000005">
    <property type="protein sequence ID" value="RXJ49904.1"/>
    <property type="molecule type" value="Genomic_DNA"/>
</dbReference>
<evidence type="ECO:0000259" key="12">
    <source>
        <dbReference type="Pfam" id="PF07715"/>
    </source>
</evidence>
<dbReference type="InterPro" id="IPR039426">
    <property type="entry name" value="TonB-dep_rcpt-like"/>
</dbReference>
<organism evidence="13 14">
    <name type="scientific">Gelidibacter gilvus</name>
    <dbReference type="NCBI Taxonomy" id="59602"/>
    <lineage>
        <taxon>Bacteria</taxon>
        <taxon>Pseudomonadati</taxon>
        <taxon>Bacteroidota</taxon>
        <taxon>Flavobacteriia</taxon>
        <taxon>Flavobacteriales</taxon>
        <taxon>Flavobacteriaceae</taxon>
        <taxon>Gelidibacter</taxon>
    </lineage>
</organism>
<evidence type="ECO:0000313" key="14">
    <source>
        <dbReference type="Proteomes" id="UP000289792"/>
    </source>
</evidence>
<keyword evidence="10" id="KW-0732">Signal</keyword>
<dbReference type="NCBIfam" id="TIGR04057">
    <property type="entry name" value="SusC_RagA_signa"/>
    <property type="match status" value="1"/>
</dbReference>
<dbReference type="RefSeq" id="WP_129017472.1">
    <property type="nucleotide sequence ID" value="NZ_SDDZ01000005.1"/>
</dbReference>
<dbReference type="InterPro" id="IPR023996">
    <property type="entry name" value="TonB-dep_OMP_SusC/RagA"/>
</dbReference>
<keyword evidence="5 9" id="KW-0798">TonB box</keyword>
<keyword evidence="2 8" id="KW-0813">Transport</keyword>
<dbReference type="Proteomes" id="UP000289792">
    <property type="component" value="Unassembled WGS sequence"/>
</dbReference>
<evidence type="ECO:0000259" key="11">
    <source>
        <dbReference type="Pfam" id="PF00593"/>
    </source>
</evidence>
<protein>
    <submittedName>
        <fullName evidence="13">SusC/RagA family TonB-linked outer membrane protein</fullName>
    </submittedName>
</protein>
<dbReference type="SUPFAM" id="SSF49464">
    <property type="entry name" value="Carboxypeptidase regulatory domain-like"/>
    <property type="match status" value="1"/>
</dbReference>
<dbReference type="InterPro" id="IPR008969">
    <property type="entry name" value="CarboxyPept-like_regulatory"/>
</dbReference>
<dbReference type="InterPro" id="IPR037066">
    <property type="entry name" value="Plug_dom_sf"/>
</dbReference>
<keyword evidence="3 8" id="KW-1134">Transmembrane beta strand</keyword>
<dbReference type="InterPro" id="IPR012910">
    <property type="entry name" value="Plug_dom"/>
</dbReference>
<keyword evidence="14" id="KW-1185">Reference proteome</keyword>
<dbReference type="OrthoDB" id="9768177at2"/>
<keyword evidence="4 8" id="KW-0812">Transmembrane</keyword>
<comment type="subcellular location">
    <subcellularLocation>
        <location evidence="1 8">Cell outer membrane</location>
        <topology evidence="1 8">Multi-pass membrane protein</topology>
    </subcellularLocation>
</comment>
<dbReference type="SUPFAM" id="SSF56935">
    <property type="entry name" value="Porins"/>
    <property type="match status" value="1"/>
</dbReference>
<evidence type="ECO:0000256" key="5">
    <source>
        <dbReference type="ARBA" id="ARBA00023077"/>
    </source>
</evidence>
<evidence type="ECO:0000256" key="10">
    <source>
        <dbReference type="SAM" id="SignalP"/>
    </source>
</evidence>
<feature type="domain" description="TonB-dependent receptor plug" evidence="12">
    <location>
        <begin position="114"/>
        <end position="229"/>
    </location>
</feature>
<name>A0A4Q0XIF2_9FLAO</name>
<comment type="caution">
    <text evidence="13">The sequence shown here is derived from an EMBL/GenBank/DDBJ whole genome shotgun (WGS) entry which is preliminary data.</text>
</comment>
<dbReference type="Pfam" id="PF00593">
    <property type="entry name" value="TonB_dep_Rec_b-barrel"/>
    <property type="match status" value="1"/>
</dbReference>
<dbReference type="PROSITE" id="PS52016">
    <property type="entry name" value="TONB_DEPENDENT_REC_3"/>
    <property type="match status" value="1"/>
</dbReference>
<accession>A0A4Q0XIF2</accession>
<dbReference type="Gene3D" id="2.40.170.20">
    <property type="entry name" value="TonB-dependent receptor, beta-barrel domain"/>
    <property type="match status" value="1"/>
</dbReference>
<evidence type="ECO:0000256" key="8">
    <source>
        <dbReference type="PROSITE-ProRule" id="PRU01360"/>
    </source>
</evidence>
<evidence type="ECO:0000313" key="13">
    <source>
        <dbReference type="EMBL" id="RXJ49904.1"/>
    </source>
</evidence>
<dbReference type="Pfam" id="PF07715">
    <property type="entry name" value="Plug"/>
    <property type="match status" value="1"/>
</dbReference>
<dbReference type="NCBIfam" id="TIGR04056">
    <property type="entry name" value="OMP_RagA_SusC"/>
    <property type="match status" value="1"/>
</dbReference>